<keyword evidence="1" id="KW-1133">Transmembrane helix</keyword>
<evidence type="ECO:0000256" key="1">
    <source>
        <dbReference type="SAM" id="Phobius"/>
    </source>
</evidence>
<feature type="transmembrane region" description="Helical" evidence="1">
    <location>
        <begin position="60"/>
        <end position="80"/>
    </location>
</feature>
<proteinExistence type="predicted"/>
<dbReference type="AlphaFoldDB" id="A0A2H0UMC6"/>
<protein>
    <submittedName>
        <fullName evidence="2">Uncharacterized protein</fullName>
    </submittedName>
</protein>
<evidence type="ECO:0000313" key="3">
    <source>
        <dbReference type="Proteomes" id="UP000230903"/>
    </source>
</evidence>
<reference evidence="3" key="1">
    <citation type="submission" date="2017-09" db="EMBL/GenBank/DDBJ databases">
        <title>Depth-based differentiation of microbial function through sediment-hosted aquifers and enrichment of novel symbionts in the deep terrestrial subsurface.</title>
        <authorList>
            <person name="Probst A.J."/>
            <person name="Ladd B."/>
            <person name="Jarett J.K."/>
            <person name="Geller-Mcgrath D.E."/>
            <person name="Sieber C.M.K."/>
            <person name="Emerson J.B."/>
            <person name="Anantharaman K."/>
            <person name="Thomas B.C."/>
            <person name="Malmstrom R."/>
            <person name="Stieglmeier M."/>
            <person name="Klingl A."/>
            <person name="Woyke T."/>
            <person name="Ryan C.M."/>
            <person name="Banfield J.F."/>
        </authorList>
    </citation>
    <scope>NUCLEOTIDE SEQUENCE [LARGE SCALE GENOMIC DNA]</scope>
</reference>
<keyword evidence="1" id="KW-0812">Transmembrane</keyword>
<dbReference type="Proteomes" id="UP000230903">
    <property type="component" value="Unassembled WGS sequence"/>
</dbReference>
<organism evidence="2 3">
    <name type="scientific">Candidatus Harrisonbacteria bacterium CG10_big_fil_rev_8_21_14_0_10_45_28</name>
    <dbReference type="NCBI Taxonomy" id="1974586"/>
    <lineage>
        <taxon>Bacteria</taxon>
        <taxon>Candidatus Harrisoniibacteriota</taxon>
    </lineage>
</organism>
<name>A0A2H0UMC6_9BACT</name>
<comment type="caution">
    <text evidence="2">The sequence shown here is derived from an EMBL/GenBank/DDBJ whole genome shotgun (WGS) entry which is preliminary data.</text>
</comment>
<evidence type="ECO:0000313" key="2">
    <source>
        <dbReference type="EMBL" id="PIR87550.1"/>
    </source>
</evidence>
<feature type="transmembrane region" description="Helical" evidence="1">
    <location>
        <begin position="37"/>
        <end position="54"/>
    </location>
</feature>
<keyword evidence="1" id="KW-0472">Membrane</keyword>
<gene>
    <name evidence="2" type="ORF">COU10_04040</name>
</gene>
<sequence length="89" mass="10531">MMEEEILKFQKEIENIKDRNRRVEMDKAWEVSWTRRVFIAAITYGLAGVWLMQIEANNPWLNAFVPTGGYLLSTLTLPILKNWWMGNRS</sequence>
<dbReference type="EMBL" id="PFBC01000062">
    <property type="protein sequence ID" value="PIR87550.1"/>
    <property type="molecule type" value="Genomic_DNA"/>
</dbReference>
<accession>A0A2H0UMC6</accession>